<accession>G7VDV1</accession>
<dbReference type="Proteomes" id="UP000005867">
    <property type="component" value="Chromosome"/>
</dbReference>
<protein>
    <submittedName>
        <fullName evidence="2">Uncharacterized protein</fullName>
    </submittedName>
</protein>
<dbReference type="HOGENOM" id="CLU_1575006_0_0_2"/>
<dbReference type="BioCyc" id="PSP1104324:GJSN-63-MONOMER"/>
<dbReference type="AlphaFoldDB" id="G7VDV1"/>
<dbReference type="eggNOG" id="arCOG11633">
    <property type="taxonomic scope" value="Archaea"/>
</dbReference>
<dbReference type="STRING" id="1104324.P186_0064"/>
<keyword evidence="1" id="KW-0472">Membrane</keyword>
<organism evidence="2 3">
    <name type="scientific">Pyrobaculum ferrireducens</name>
    <dbReference type="NCBI Taxonomy" id="1104324"/>
    <lineage>
        <taxon>Archaea</taxon>
        <taxon>Thermoproteota</taxon>
        <taxon>Thermoprotei</taxon>
        <taxon>Thermoproteales</taxon>
        <taxon>Thermoproteaceae</taxon>
        <taxon>Pyrobaculum</taxon>
    </lineage>
</organism>
<gene>
    <name evidence="2" type="ORF">P186_0064</name>
</gene>
<evidence type="ECO:0000313" key="3">
    <source>
        <dbReference type="Proteomes" id="UP000005867"/>
    </source>
</evidence>
<keyword evidence="1" id="KW-0812">Transmembrane</keyword>
<feature type="transmembrane region" description="Helical" evidence="1">
    <location>
        <begin position="93"/>
        <end position="118"/>
    </location>
</feature>
<evidence type="ECO:0000256" key="1">
    <source>
        <dbReference type="SAM" id="Phobius"/>
    </source>
</evidence>
<dbReference type="EMBL" id="CP003098">
    <property type="protein sequence ID" value="AET31533.1"/>
    <property type="molecule type" value="Genomic_DNA"/>
</dbReference>
<keyword evidence="1" id="KW-1133">Transmembrane helix</keyword>
<dbReference type="KEGG" id="pyr:P186_0064"/>
<feature type="transmembrane region" description="Helical" evidence="1">
    <location>
        <begin position="57"/>
        <end position="81"/>
    </location>
</feature>
<proteinExistence type="predicted"/>
<reference evidence="2 3" key="1">
    <citation type="journal article" date="2012" name="J. Bacteriol.">
        <title>Complete genome sequence of strain 1860, a crenarchaeon of the genus pyrobaculum able to grow with various electron acceptors.</title>
        <authorList>
            <person name="Mardanov A.V."/>
            <person name="Gumerov V.M."/>
            <person name="Slobodkina G.B."/>
            <person name="Beletsky A.V."/>
            <person name="Bonch-Osmolovskaya E.A."/>
            <person name="Ravin N.V."/>
            <person name="Skryabin K.G."/>
        </authorList>
    </citation>
    <scope>NUCLEOTIDE SEQUENCE [LARGE SCALE GENOMIC DNA]</scope>
    <source>
        <strain evidence="2 3">1860</strain>
    </source>
</reference>
<dbReference type="OrthoDB" id="30132at2157"/>
<keyword evidence="3" id="KW-1185">Reference proteome</keyword>
<sequence>MVPIFSAAVLFLLFLPLYFLDPSFHSVAPLGFSLAYIAAFRPRLLALWPPAFIVPVLYRLGVLDAVWVLWYTVFTTVLAYLLALSLGNRGCRLVSLAVFWLMSQVAPFVVSLPLFLLFGPVFGAPLPNLWEYPLYVAVYWSIYQTHGRAVNRCQRHIEEPELRCWCSRK</sequence>
<evidence type="ECO:0000313" key="2">
    <source>
        <dbReference type="EMBL" id="AET31533.1"/>
    </source>
</evidence>
<name>G7VDV1_9CREN</name>